<feature type="compositionally biased region" description="Basic and acidic residues" evidence="1">
    <location>
        <begin position="141"/>
        <end position="162"/>
    </location>
</feature>
<name>A0ABR4P8Z6_9HELO</name>
<feature type="region of interest" description="Disordered" evidence="1">
    <location>
        <begin position="71"/>
        <end position="162"/>
    </location>
</feature>
<feature type="compositionally biased region" description="Low complexity" evidence="1">
    <location>
        <begin position="74"/>
        <end position="102"/>
    </location>
</feature>
<feature type="region of interest" description="Disordered" evidence="1">
    <location>
        <begin position="1"/>
        <end position="59"/>
    </location>
</feature>
<gene>
    <name evidence="2" type="ORF">PVAG01_08145</name>
</gene>
<feature type="compositionally biased region" description="Acidic residues" evidence="1">
    <location>
        <begin position="124"/>
        <end position="140"/>
    </location>
</feature>
<evidence type="ECO:0000313" key="2">
    <source>
        <dbReference type="EMBL" id="KAL3419647.1"/>
    </source>
</evidence>
<accession>A0ABR4P8Z6</accession>
<protein>
    <submittedName>
        <fullName evidence="2">Uncharacterized protein</fullName>
    </submittedName>
</protein>
<evidence type="ECO:0000256" key="1">
    <source>
        <dbReference type="SAM" id="MobiDB-lite"/>
    </source>
</evidence>
<proteinExistence type="predicted"/>
<sequence>MRPQTPDFDFSQPSGPSSPPETPTSPTFQFGRGRRHGMQSFPHITRTLDDNIRANGDGHHFSYNRFARLEELSPRSSSPSNNSSESGSPPRSLSSGRSASAEVGEPERASPPPTLTTKANFTLEEIEEDDYSDLGGDEDDVIRPYHYEDAESDNARSYKGPTEIDARVISGLQELDCSDQEQDSDRDEHLEWLVRRREEKRRKRRSSGSVKRTISQSIGSGTDEEDMIAPQLDATEAGSSARRLRRKMDRTSLIFDDPPPRIEELEEPESCEEIVEIHDDDTQEGQGVDRNLPYYIQEMDVDSSEE</sequence>
<evidence type="ECO:0000313" key="3">
    <source>
        <dbReference type="Proteomes" id="UP001629113"/>
    </source>
</evidence>
<keyword evidence="3" id="KW-1185">Reference proteome</keyword>
<comment type="caution">
    <text evidence="2">The sequence shown here is derived from an EMBL/GenBank/DDBJ whole genome shotgun (WGS) entry which is preliminary data.</text>
</comment>
<dbReference type="EMBL" id="JBFCZG010000007">
    <property type="protein sequence ID" value="KAL3419647.1"/>
    <property type="molecule type" value="Genomic_DNA"/>
</dbReference>
<feature type="compositionally biased region" description="Basic and acidic residues" evidence="1">
    <location>
        <begin position="46"/>
        <end position="59"/>
    </location>
</feature>
<reference evidence="2 3" key="1">
    <citation type="submission" date="2024-06" db="EMBL/GenBank/DDBJ databases">
        <title>Complete genome of Phlyctema vagabunda strain 19-DSS-EL-015.</title>
        <authorList>
            <person name="Fiorenzani C."/>
        </authorList>
    </citation>
    <scope>NUCLEOTIDE SEQUENCE [LARGE SCALE GENOMIC DNA]</scope>
    <source>
        <strain evidence="2 3">19-DSS-EL-015</strain>
    </source>
</reference>
<feature type="region of interest" description="Disordered" evidence="1">
    <location>
        <begin position="194"/>
        <end position="244"/>
    </location>
</feature>
<organism evidence="2 3">
    <name type="scientific">Phlyctema vagabunda</name>
    <dbReference type="NCBI Taxonomy" id="108571"/>
    <lineage>
        <taxon>Eukaryota</taxon>
        <taxon>Fungi</taxon>
        <taxon>Dikarya</taxon>
        <taxon>Ascomycota</taxon>
        <taxon>Pezizomycotina</taxon>
        <taxon>Leotiomycetes</taxon>
        <taxon>Helotiales</taxon>
        <taxon>Dermateaceae</taxon>
        <taxon>Phlyctema</taxon>
    </lineage>
</organism>
<feature type="compositionally biased region" description="Low complexity" evidence="1">
    <location>
        <begin position="1"/>
        <end position="15"/>
    </location>
</feature>
<dbReference type="Proteomes" id="UP001629113">
    <property type="component" value="Unassembled WGS sequence"/>
</dbReference>